<dbReference type="InterPro" id="IPR013783">
    <property type="entry name" value="Ig-like_fold"/>
</dbReference>
<dbReference type="Proteomes" id="UP000535838">
    <property type="component" value="Unassembled WGS sequence"/>
</dbReference>
<dbReference type="Pfam" id="PF18310">
    <property type="entry name" value="DUF5605"/>
    <property type="match status" value="1"/>
</dbReference>
<feature type="domain" description="DUF5605" evidence="3">
    <location>
        <begin position="416"/>
        <end position="487"/>
    </location>
</feature>
<evidence type="ECO:0000313" key="5">
    <source>
        <dbReference type="Proteomes" id="UP000535838"/>
    </source>
</evidence>
<evidence type="ECO:0000259" key="3">
    <source>
        <dbReference type="Pfam" id="PF18310"/>
    </source>
</evidence>
<accession>A0A841T8J6</accession>
<evidence type="ECO:0000259" key="1">
    <source>
        <dbReference type="Pfam" id="PF13204"/>
    </source>
</evidence>
<dbReference type="AlphaFoldDB" id="A0A841T8J6"/>
<dbReference type="Gene3D" id="2.60.40.10">
    <property type="entry name" value="Immunoglobulins"/>
    <property type="match status" value="1"/>
</dbReference>
<dbReference type="SUPFAM" id="SSF51445">
    <property type="entry name" value="(Trans)glycosidases"/>
    <property type="match status" value="1"/>
</dbReference>
<feature type="domain" description="DUF5060" evidence="2">
    <location>
        <begin position="9"/>
        <end position="74"/>
    </location>
</feature>
<evidence type="ECO:0000313" key="4">
    <source>
        <dbReference type="EMBL" id="MBB6638177.1"/>
    </source>
</evidence>
<organism evidence="4 5">
    <name type="scientific">Cohnella thailandensis</name>
    <dbReference type="NCBI Taxonomy" id="557557"/>
    <lineage>
        <taxon>Bacteria</taxon>
        <taxon>Bacillati</taxon>
        <taxon>Bacillota</taxon>
        <taxon>Bacilli</taxon>
        <taxon>Bacillales</taxon>
        <taxon>Paenibacillaceae</taxon>
        <taxon>Cohnella</taxon>
    </lineage>
</organism>
<reference evidence="4 5" key="1">
    <citation type="submission" date="2020-08" db="EMBL/GenBank/DDBJ databases">
        <title>Cohnella phylogeny.</title>
        <authorList>
            <person name="Dunlap C."/>
        </authorList>
    </citation>
    <scope>NUCLEOTIDE SEQUENCE [LARGE SCALE GENOMIC DNA]</scope>
    <source>
        <strain evidence="4 5">DSM 25241</strain>
    </source>
</reference>
<feature type="domain" description="Apiosidase-like catalytic" evidence="1">
    <location>
        <begin position="105"/>
        <end position="372"/>
    </location>
</feature>
<keyword evidence="5" id="KW-1185">Reference proteome</keyword>
<comment type="caution">
    <text evidence="4">The sequence shown here is derived from an EMBL/GenBank/DDBJ whole genome shotgun (WGS) entry which is preliminary data.</text>
</comment>
<dbReference type="PANTHER" id="PTHR37836">
    <property type="entry name" value="LMO1036 PROTEIN"/>
    <property type="match status" value="1"/>
</dbReference>
<dbReference type="Gene3D" id="3.20.20.80">
    <property type="entry name" value="Glycosidases"/>
    <property type="match status" value="1"/>
</dbReference>
<dbReference type="Pfam" id="PF13204">
    <property type="entry name" value="Apiosidase"/>
    <property type="match status" value="1"/>
</dbReference>
<dbReference type="InterPro" id="IPR017853">
    <property type="entry name" value="GH"/>
</dbReference>
<dbReference type="Gene3D" id="2.60.40.3950">
    <property type="match status" value="1"/>
</dbReference>
<dbReference type="InterPro" id="IPR032260">
    <property type="entry name" value="DUF5060"/>
</dbReference>
<protein>
    <submittedName>
        <fullName evidence="4">DUF5060 domain-containing protein</fullName>
    </submittedName>
</protein>
<dbReference type="RefSeq" id="WP_185123379.1">
    <property type="nucleotide sequence ID" value="NZ_JACJVQ010000028.1"/>
</dbReference>
<name>A0A841T8J6_9BACL</name>
<sequence length="492" mass="57247">MTQSSSERVEKWSVFELALRGPSDGNPYRDYPLKAVFRYGGREVTVDGFYDGEGTYRVRFMPDREGVWSYHTASPAEQLDGVAGSFECAPASEGNRGPVRVRDAYHFAHEDGTPYHPFGTTCYAWIHLDEGMQEETLRTLAGKRFNKLRMCVFPKHYAFNSADPDSYPFAERADGGFDFDRFDPRFFAKLERRILELQKLGIETDLILFHPYDNGRWGFDRMSADTDEFYLRYLIARIASIRSVWWSLANEYDFMEEKTTADWDRLFRVVQEADPYGHLRSIHNGTRMYDHGSVRFYDHAKPWVTHLSVQHWDVTLPPIWHRQYRKPIVIDECCYEGNLPQRWGNITAEEMTRRFWDSAARGAYCTHGETYADPKDDIWWAKGGKLHGQSPERIAFLRDILEDAPAGIEPIPEIYDVPTIGVEGEYYLQYFGIHRPCWREIPLPEDAAYKAEIIDTWEMTIREVEGTLSGPSRLELPDKVYQAVRIRKLAES</sequence>
<gene>
    <name evidence="4" type="ORF">H7B67_28940</name>
</gene>
<evidence type="ECO:0000259" key="2">
    <source>
        <dbReference type="Pfam" id="PF16586"/>
    </source>
</evidence>
<dbReference type="EMBL" id="JACJVQ010000028">
    <property type="protein sequence ID" value="MBB6638177.1"/>
    <property type="molecule type" value="Genomic_DNA"/>
</dbReference>
<dbReference type="Pfam" id="PF16586">
    <property type="entry name" value="DUF5060"/>
    <property type="match status" value="1"/>
</dbReference>
<proteinExistence type="predicted"/>
<dbReference type="InterPro" id="IPR025277">
    <property type="entry name" value="Apiosidase-like_cat_dom"/>
</dbReference>
<dbReference type="InterPro" id="IPR041239">
    <property type="entry name" value="DUF5605"/>
</dbReference>
<dbReference type="PANTHER" id="PTHR37836:SF2">
    <property type="entry name" value="DUF4038 DOMAIN-CONTAINING PROTEIN"/>
    <property type="match status" value="1"/>
</dbReference>